<dbReference type="InterPro" id="IPR038883">
    <property type="entry name" value="AN11006-like"/>
</dbReference>
<dbReference type="AlphaFoldDB" id="A0A2G5HIW1"/>
<dbReference type="InterPro" id="IPR056632">
    <property type="entry name" value="DUF7730"/>
</dbReference>
<reference evidence="2 4" key="1">
    <citation type="submission" date="2015-10" db="EMBL/GenBank/DDBJ databases">
        <title>The cercosporin biosynthetic gene cluster was horizontally transferred to several fungal lineages and shown to be expanded in Cercospora beticola based on microsynteny with recipient genomes.</title>
        <authorList>
            <person name="De Jonge R."/>
            <person name="Ebert M.K."/>
            <person name="Suttle J.C."/>
            <person name="Jurick Ii W.M."/>
            <person name="Secor G.A."/>
            <person name="Thomma B.P."/>
            <person name="Van De Peer Y."/>
            <person name="Bolton M.D."/>
        </authorList>
    </citation>
    <scope>NUCLEOTIDE SEQUENCE [LARGE SCALE GENOMIC DNA]</scope>
    <source>
        <strain evidence="2 4">09-40</strain>
    </source>
</reference>
<evidence type="ECO:0000259" key="1">
    <source>
        <dbReference type="Pfam" id="PF24864"/>
    </source>
</evidence>
<dbReference type="Proteomes" id="UP000230605">
    <property type="component" value="Chromosome 7"/>
</dbReference>
<feature type="domain" description="DUF7730" evidence="1">
    <location>
        <begin position="125"/>
        <end position="250"/>
    </location>
</feature>
<dbReference type="EMBL" id="CP134190">
    <property type="protein sequence ID" value="WPB06435.1"/>
    <property type="molecule type" value="Genomic_DNA"/>
</dbReference>
<keyword evidence="5" id="KW-1185">Reference proteome</keyword>
<organism evidence="2 4">
    <name type="scientific">Cercospora beticola</name>
    <name type="common">Sugarbeet leaf spot fungus</name>
    <dbReference type="NCBI Taxonomy" id="122368"/>
    <lineage>
        <taxon>Eukaryota</taxon>
        <taxon>Fungi</taxon>
        <taxon>Dikarya</taxon>
        <taxon>Ascomycota</taxon>
        <taxon>Pezizomycotina</taxon>
        <taxon>Dothideomycetes</taxon>
        <taxon>Dothideomycetidae</taxon>
        <taxon>Mycosphaerellales</taxon>
        <taxon>Mycosphaerellaceae</taxon>
        <taxon>Cercospora</taxon>
    </lineage>
</organism>
<gene>
    <name evidence="2" type="ORF">CB0940_09260</name>
    <name evidence="3" type="ORF">RHO25_011092</name>
</gene>
<proteinExistence type="predicted"/>
<reference evidence="3 5" key="2">
    <citation type="submission" date="2023-09" db="EMBL/GenBank/DDBJ databases">
        <title>Complete-Gapless Cercospora beticola genome.</title>
        <authorList>
            <person name="Wyatt N.A."/>
            <person name="Spanner R.E."/>
            <person name="Bolton M.D."/>
        </authorList>
    </citation>
    <scope>NUCLEOTIDE SEQUENCE [LARGE SCALE GENOMIC DNA]</scope>
    <source>
        <strain evidence="3">Cb09-40</strain>
    </source>
</reference>
<dbReference type="Proteomes" id="UP001302367">
    <property type="component" value="Chromosome 7"/>
</dbReference>
<evidence type="ECO:0000313" key="4">
    <source>
        <dbReference type="Proteomes" id="UP000230605"/>
    </source>
</evidence>
<evidence type="ECO:0000313" key="3">
    <source>
        <dbReference type="EMBL" id="WPB06435.1"/>
    </source>
</evidence>
<evidence type="ECO:0000313" key="5">
    <source>
        <dbReference type="Proteomes" id="UP001302367"/>
    </source>
</evidence>
<sequence length="385" mass="43484">MMPLLLRNWKAALLRLGTPQPLPTALFSRPTPQPRSLKDEILELIQPWRYSNEKPPFTTGELIVMMLVISGIAMRLEDIEIHILSTFDYYNHQAVRTQALSVTTGAARLYFRNRLEPARKGVFCFMQLPAELREKIYKMLLVYPKSGLALARFEQENMDLEEHRLGVPSFEDMEYPNYGTKHDRVAVNGITVGSPTNILTILRVSRQIRSEALPIFYGQNSFHFDSLPLLIRALRVMTEETAQHIQDLRIVVSDCGLDQPETELRELSKSTLKLSPKKLMLIVHYYDFWKYCGGEGYASDWKTSPAPAEMHKLDGRNGLGGLVTLAKSVDHLRIVGDGFLRAWLEEKTVKSEMLQIDEAGGSAATVGTVDSAHRQLAKAAVTENA</sequence>
<dbReference type="EMBL" id="LKMD01000106">
    <property type="protein sequence ID" value="PIA92152.1"/>
    <property type="molecule type" value="Genomic_DNA"/>
</dbReference>
<dbReference type="PANTHER" id="PTHR42085:SF8">
    <property type="entry name" value="F-BOX DOMAIN-CONTAINING PROTEIN"/>
    <property type="match status" value="1"/>
</dbReference>
<dbReference type="Pfam" id="PF24864">
    <property type="entry name" value="DUF7730"/>
    <property type="match status" value="1"/>
</dbReference>
<name>A0A2G5HIW1_CERBT</name>
<protein>
    <recommendedName>
        <fullName evidence="1">DUF7730 domain-containing protein</fullName>
    </recommendedName>
</protein>
<accession>A0A2G5HIW1</accession>
<dbReference type="PANTHER" id="PTHR42085">
    <property type="entry name" value="F-BOX DOMAIN-CONTAINING PROTEIN"/>
    <property type="match status" value="1"/>
</dbReference>
<evidence type="ECO:0000313" key="2">
    <source>
        <dbReference type="EMBL" id="PIA92152.1"/>
    </source>
</evidence>
<dbReference type="OrthoDB" id="62952at2759"/>